<name>A0A2P5DA24_PARAD</name>
<protein>
    <submittedName>
        <fullName evidence="1">Uncharacterized protein</fullName>
    </submittedName>
</protein>
<dbReference type="Proteomes" id="UP000237105">
    <property type="component" value="Unassembled WGS sequence"/>
</dbReference>
<evidence type="ECO:0000313" key="1">
    <source>
        <dbReference type="EMBL" id="PON70138.1"/>
    </source>
</evidence>
<dbReference type="EMBL" id="JXTB01000052">
    <property type="protein sequence ID" value="PON70138.1"/>
    <property type="molecule type" value="Genomic_DNA"/>
</dbReference>
<keyword evidence="2" id="KW-1185">Reference proteome</keyword>
<organism evidence="1 2">
    <name type="scientific">Parasponia andersonii</name>
    <name type="common">Sponia andersonii</name>
    <dbReference type="NCBI Taxonomy" id="3476"/>
    <lineage>
        <taxon>Eukaryota</taxon>
        <taxon>Viridiplantae</taxon>
        <taxon>Streptophyta</taxon>
        <taxon>Embryophyta</taxon>
        <taxon>Tracheophyta</taxon>
        <taxon>Spermatophyta</taxon>
        <taxon>Magnoliopsida</taxon>
        <taxon>eudicotyledons</taxon>
        <taxon>Gunneridae</taxon>
        <taxon>Pentapetalae</taxon>
        <taxon>rosids</taxon>
        <taxon>fabids</taxon>
        <taxon>Rosales</taxon>
        <taxon>Cannabaceae</taxon>
        <taxon>Parasponia</taxon>
    </lineage>
</organism>
<reference evidence="2" key="1">
    <citation type="submission" date="2016-06" db="EMBL/GenBank/DDBJ databases">
        <title>Parallel loss of symbiosis genes in relatives of nitrogen-fixing non-legume Parasponia.</title>
        <authorList>
            <person name="Van Velzen R."/>
            <person name="Holmer R."/>
            <person name="Bu F."/>
            <person name="Rutten L."/>
            <person name="Van Zeijl A."/>
            <person name="Liu W."/>
            <person name="Santuari L."/>
            <person name="Cao Q."/>
            <person name="Sharma T."/>
            <person name="Shen D."/>
            <person name="Roswanjaya Y."/>
            <person name="Wardhani T."/>
            <person name="Kalhor M.S."/>
            <person name="Jansen J."/>
            <person name="Van den Hoogen J."/>
            <person name="Gungor B."/>
            <person name="Hartog M."/>
            <person name="Hontelez J."/>
            <person name="Verver J."/>
            <person name="Yang W.-C."/>
            <person name="Schijlen E."/>
            <person name="Repin R."/>
            <person name="Schilthuizen M."/>
            <person name="Schranz E."/>
            <person name="Heidstra R."/>
            <person name="Miyata K."/>
            <person name="Fedorova E."/>
            <person name="Kohlen W."/>
            <person name="Bisseling T."/>
            <person name="Smit S."/>
            <person name="Geurts R."/>
        </authorList>
    </citation>
    <scope>NUCLEOTIDE SEQUENCE [LARGE SCALE GENOMIC DNA]</scope>
    <source>
        <strain evidence="2">cv. WU1-14</strain>
    </source>
</reference>
<sequence>MKLLLIGEHVDGYHVFEDNADSSLDTGSDVHVGENSVSDVKDDNGIEIVVKSIVSYRDFNIYGFDSQYDISLTAMMTKLLVLDTSSKVKQLLRYCFTYAFIQALVNTYSLDECMYKALMNLFALLTLKSFQTHYESTRIIASDETTYISNDLKNLGLKTNSWQYKLFAKYKEAYQATQTEAA</sequence>
<comment type="caution">
    <text evidence="1">The sequence shown here is derived from an EMBL/GenBank/DDBJ whole genome shotgun (WGS) entry which is preliminary data.</text>
</comment>
<accession>A0A2P5DA24</accession>
<gene>
    <name evidence="1" type="ORF">PanWU01x14_083130</name>
</gene>
<proteinExistence type="predicted"/>
<dbReference type="AlphaFoldDB" id="A0A2P5DA24"/>
<evidence type="ECO:0000313" key="2">
    <source>
        <dbReference type="Proteomes" id="UP000237105"/>
    </source>
</evidence>